<organism evidence="13 14">
    <name type="scientific">Mesobacillus boroniphilus JCM 21738</name>
    <dbReference type="NCBI Taxonomy" id="1294265"/>
    <lineage>
        <taxon>Bacteria</taxon>
        <taxon>Bacillati</taxon>
        <taxon>Bacillota</taxon>
        <taxon>Bacilli</taxon>
        <taxon>Bacillales</taxon>
        <taxon>Bacillaceae</taxon>
        <taxon>Mesobacillus</taxon>
    </lineage>
</organism>
<feature type="active site" description="Charge relay system" evidence="9">
    <location>
        <position position="352"/>
    </location>
</feature>
<comment type="subcellular location">
    <subcellularLocation>
        <location evidence="2">Secreted</location>
    </subcellularLocation>
</comment>
<dbReference type="GO" id="GO:0006508">
    <property type="term" value="P:proteolysis"/>
    <property type="evidence" value="ECO:0007669"/>
    <property type="project" value="UniProtKB-KW"/>
</dbReference>
<keyword evidence="8" id="KW-0106">Calcium</keyword>
<accession>W4RI37</accession>
<evidence type="ECO:0000256" key="3">
    <source>
        <dbReference type="ARBA" id="ARBA00011073"/>
    </source>
</evidence>
<evidence type="ECO:0000256" key="2">
    <source>
        <dbReference type="ARBA" id="ARBA00004613"/>
    </source>
</evidence>
<keyword evidence="4" id="KW-0964">Secreted</keyword>
<dbReference type="Pfam" id="PF22148">
    <property type="entry name" value="Fervidolysin_NPro-like"/>
    <property type="match status" value="1"/>
</dbReference>
<evidence type="ECO:0000256" key="9">
    <source>
        <dbReference type="PROSITE-ProRule" id="PRU01240"/>
    </source>
</evidence>
<evidence type="ECO:0000256" key="8">
    <source>
        <dbReference type="ARBA" id="ARBA00022837"/>
    </source>
</evidence>
<dbReference type="PRINTS" id="PR00723">
    <property type="entry name" value="SUBTILISIN"/>
</dbReference>
<dbReference type="RefSeq" id="WP_023613712.1">
    <property type="nucleotide sequence ID" value="NZ_BAUW01000005.1"/>
</dbReference>
<comment type="caution">
    <text evidence="13">The sequence shown here is derived from an EMBL/GenBank/DDBJ whole genome shotgun (WGS) entry which is preliminary data.</text>
</comment>
<keyword evidence="6 9" id="KW-0378">Hydrolase</keyword>
<evidence type="ECO:0000256" key="7">
    <source>
        <dbReference type="ARBA" id="ARBA00022825"/>
    </source>
</evidence>
<keyword evidence="10" id="KW-0732">Signal</keyword>
<keyword evidence="14" id="KW-1185">Reference proteome</keyword>
<proteinExistence type="inferred from homology"/>
<name>W4RI37_9BACI</name>
<keyword evidence="7 9" id="KW-0720">Serine protease</keyword>
<dbReference type="GO" id="GO:0004252">
    <property type="term" value="F:serine-type endopeptidase activity"/>
    <property type="evidence" value="ECO:0007669"/>
    <property type="project" value="UniProtKB-UniRule"/>
</dbReference>
<dbReference type="InterPro" id="IPR023828">
    <property type="entry name" value="Peptidase_S8_Ser-AS"/>
</dbReference>
<comment type="similarity">
    <text evidence="3 9">Belongs to the peptidase S8 family.</text>
</comment>
<evidence type="ECO:0000313" key="13">
    <source>
        <dbReference type="EMBL" id="GAE44110.1"/>
    </source>
</evidence>
<sequence>MKKWIKQTAIVVASASLLIGPTVGSSVYAVSNKTNYESSFLNGRVGGKIQTQKDALSKDTLVIKFSKPLTQAEHRNAGGMLIKQFSNLNYAVVKIQNKKSLDKVIKNYQRLHKVKNVTPSAIYKPFGLEDPKAGGQYQNTMLQLEKAQSMAGKNNIVVAVIDQGIDTKHPDLKGRLLPGYNTVNPMNQGSPDYHGTHVAGIIAANKGNGMGGYGVNPQAKILPIDVFDRGWGASDFAIAQGILLAVEKGAKVINMSLGGPMRSSLIEEAIKKAFEKGVVVIAAAGNSGDDSLSYPAAYEGVISVGSVDKGKTLSGFSTFGTSVDLVAPGNEIYSTIYEYERKSSYRPLSGTSMASPMVAGIASLLLSKYPKLTPMQVEYILEHTADDLGDRGFDVKFGNGLVNPVRALEFDMKKLPDLTKRVWDEKEILKNARIADLSKQITLRGGILAPFDEKWFKSEVKKGDKIQLVLNGSSKFDYKLMLQFFSEESNEAFEVNKVREGLSEGKLFEAPADGTLAIGVKEVNGSYDDSGRGESKFYLKLKKQAELSADESSIDKPVDVSLPFDSGNNKFTLLGEEGDDDYYSFFVNEEQAISMELSELPGVDTSLSVYMADQIFPPDFETWPEEEKQSFLDALLSGDMQLDPFMYENKGRVSEGEKLNFTAMPETAYIVKVTNKKDNYYGYYDYFFDPSLMEEEQQPESSMVPYSLKIDGKILPPDEDMFPLFDRYEEEGNVEKTKEAIKEDEGYNPEQEFLNMVIEGSQPYEIGGEGEGYLQMMEDEDWFAVTPEETGIYEFDFINENSNVPLMEVYEIVEEEDMEGKNSSYLSQIGSNLQFDWYSVKLNSKVYTGFKKGVTYYVKVGADYFNGNVSYDPYKFTSNLLIKNPQDKYEDNDKPENVKNLPGSVVEGNFAMPHDEDFFYLESKKSEIYTGLLERKTIEEKWIKQYPKGLVEPFYGVMVVLEDLNKNRKLDKEDYDRMQVIERGIDTGKTYGSFKVEKGENYIIAVLGYMEGITPLTLWPYKLTIAPANQIDEDKGSVVKNNIPSKPLTIAKKGKDLLSASGYLNAGVPYGDEDWYVLKLDKTTKGKIEFAAGAEVDGVVSIYKNGKLVTTSDLYPEGDTEIVYFNLKKGTYHIKVRDTFGNTTITPYKLNIKFN</sequence>
<dbReference type="PROSITE" id="PS00138">
    <property type="entry name" value="SUBTILASE_SER"/>
    <property type="match status" value="1"/>
</dbReference>
<feature type="active site" description="Charge relay system" evidence="9">
    <location>
        <position position="194"/>
    </location>
</feature>
<evidence type="ECO:0000256" key="1">
    <source>
        <dbReference type="ARBA" id="ARBA00001913"/>
    </source>
</evidence>
<dbReference type="GO" id="GO:0005576">
    <property type="term" value="C:extracellular region"/>
    <property type="evidence" value="ECO:0007669"/>
    <property type="project" value="UniProtKB-SubCell"/>
</dbReference>
<feature type="signal peptide" evidence="10">
    <location>
        <begin position="1"/>
        <end position="25"/>
    </location>
</feature>
<dbReference type="InterPro" id="IPR015500">
    <property type="entry name" value="Peptidase_S8_subtilisin-rel"/>
</dbReference>
<dbReference type="InterPro" id="IPR000209">
    <property type="entry name" value="Peptidase_S8/S53_dom"/>
</dbReference>
<dbReference type="InterPro" id="IPR034084">
    <property type="entry name" value="Thermitase-like_dom"/>
</dbReference>
<feature type="chain" id="PRO_5038607535" evidence="10">
    <location>
        <begin position="26"/>
        <end position="1155"/>
    </location>
</feature>
<evidence type="ECO:0000256" key="5">
    <source>
        <dbReference type="ARBA" id="ARBA00022670"/>
    </source>
</evidence>
<dbReference type="AlphaFoldDB" id="W4RI37"/>
<dbReference type="CDD" id="cd07484">
    <property type="entry name" value="Peptidases_S8_Thermitase_like"/>
    <property type="match status" value="1"/>
</dbReference>
<feature type="active site" description="Charge relay system" evidence="9">
    <location>
        <position position="162"/>
    </location>
</feature>
<dbReference type="Gene3D" id="2.60.120.380">
    <property type="match status" value="2"/>
</dbReference>
<dbReference type="PROSITE" id="PS00137">
    <property type="entry name" value="SUBTILASE_HIS"/>
    <property type="match status" value="1"/>
</dbReference>
<dbReference type="PANTHER" id="PTHR43806">
    <property type="entry name" value="PEPTIDASE S8"/>
    <property type="match status" value="1"/>
</dbReference>
<dbReference type="InterPro" id="IPR022398">
    <property type="entry name" value="Peptidase_S8_His-AS"/>
</dbReference>
<evidence type="ECO:0000256" key="10">
    <source>
        <dbReference type="SAM" id="SignalP"/>
    </source>
</evidence>
<feature type="domain" description="Peptidase S8/S53" evidence="11">
    <location>
        <begin position="154"/>
        <end position="400"/>
    </location>
</feature>
<comment type="cofactor">
    <cofactor evidence="1">
        <name>Ca(2+)</name>
        <dbReference type="ChEBI" id="CHEBI:29108"/>
    </cofactor>
</comment>
<dbReference type="PANTHER" id="PTHR43806:SF11">
    <property type="entry name" value="CEREVISIN-RELATED"/>
    <property type="match status" value="1"/>
</dbReference>
<evidence type="ECO:0000259" key="12">
    <source>
        <dbReference type="Pfam" id="PF22148"/>
    </source>
</evidence>
<dbReference type="InterPro" id="IPR050131">
    <property type="entry name" value="Peptidase_S8_subtilisin-like"/>
</dbReference>
<dbReference type="SUPFAM" id="SSF52743">
    <property type="entry name" value="Subtilisin-like"/>
    <property type="match status" value="1"/>
</dbReference>
<dbReference type="EMBL" id="BAUW01000005">
    <property type="protein sequence ID" value="GAE44110.1"/>
    <property type="molecule type" value="Genomic_DNA"/>
</dbReference>
<evidence type="ECO:0000259" key="11">
    <source>
        <dbReference type="Pfam" id="PF00082"/>
    </source>
</evidence>
<dbReference type="PROSITE" id="PS51892">
    <property type="entry name" value="SUBTILASE"/>
    <property type="match status" value="1"/>
</dbReference>
<evidence type="ECO:0000256" key="6">
    <source>
        <dbReference type="ARBA" id="ARBA00022801"/>
    </source>
</evidence>
<dbReference type="Proteomes" id="UP000018949">
    <property type="component" value="Unassembled WGS sequence"/>
</dbReference>
<gene>
    <name evidence="13" type="ORF">JCM21738_792</name>
</gene>
<protein>
    <submittedName>
        <fullName evidence="13">Uncharacterized protein</fullName>
    </submittedName>
</protein>
<feature type="domain" description="Fervidolysin-like N-terminal prodomain" evidence="12">
    <location>
        <begin position="52"/>
        <end position="119"/>
    </location>
</feature>
<dbReference type="InterPro" id="IPR036852">
    <property type="entry name" value="Peptidase_S8/S53_dom_sf"/>
</dbReference>
<dbReference type="Gene3D" id="3.40.50.200">
    <property type="entry name" value="Peptidase S8/S53 domain"/>
    <property type="match status" value="1"/>
</dbReference>
<dbReference type="Pfam" id="PF00082">
    <property type="entry name" value="Peptidase_S8"/>
    <property type="match status" value="1"/>
</dbReference>
<reference evidence="13 14" key="1">
    <citation type="submission" date="2013-12" db="EMBL/GenBank/DDBJ databases">
        <title>NBRP : Genome information of microbial organism related human and environment.</title>
        <authorList>
            <person name="Hattori M."/>
            <person name="Oshima K."/>
            <person name="Inaba H."/>
            <person name="Suda W."/>
            <person name="Sakamoto M."/>
            <person name="Iino T."/>
            <person name="Kitahara M."/>
            <person name="Oshida Y."/>
            <person name="Iida T."/>
            <person name="Kudo T."/>
            <person name="Itoh T."/>
            <person name="Ahmed I."/>
            <person name="Ohkuma M."/>
        </authorList>
    </citation>
    <scope>NUCLEOTIDE SEQUENCE [LARGE SCALE GENOMIC DNA]</scope>
    <source>
        <strain evidence="13 14">JCM 21738</strain>
    </source>
</reference>
<evidence type="ECO:0000313" key="14">
    <source>
        <dbReference type="Proteomes" id="UP000018949"/>
    </source>
</evidence>
<dbReference type="InterPro" id="IPR054399">
    <property type="entry name" value="Fervidolysin-like_N_prodom"/>
</dbReference>
<dbReference type="eggNOG" id="COG1404">
    <property type="taxonomic scope" value="Bacteria"/>
</dbReference>
<keyword evidence="5 9" id="KW-0645">Protease</keyword>
<evidence type="ECO:0000256" key="4">
    <source>
        <dbReference type="ARBA" id="ARBA00022525"/>
    </source>
</evidence>